<dbReference type="PROSITE" id="PS50006">
    <property type="entry name" value="FHA_DOMAIN"/>
    <property type="match status" value="1"/>
</dbReference>
<evidence type="ECO:0000256" key="5">
    <source>
        <dbReference type="ARBA" id="ARBA00023242"/>
    </source>
</evidence>
<evidence type="ECO:0000259" key="8">
    <source>
        <dbReference type="PROSITE" id="PS50006"/>
    </source>
</evidence>
<dbReference type="InterPro" id="IPR036388">
    <property type="entry name" value="WH-like_DNA-bd_sf"/>
</dbReference>
<dbReference type="CDD" id="cd00059">
    <property type="entry name" value="FH_FOX"/>
    <property type="match status" value="1"/>
</dbReference>
<feature type="region of interest" description="Disordered" evidence="7">
    <location>
        <begin position="593"/>
        <end position="618"/>
    </location>
</feature>
<proteinExistence type="predicted"/>
<dbReference type="InterPro" id="IPR008984">
    <property type="entry name" value="SMAD_FHA_dom_sf"/>
</dbReference>
<comment type="caution">
    <text evidence="10">The sequence shown here is derived from an EMBL/GenBank/DDBJ whole genome shotgun (WGS) entry which is preliminary data.</text>
</comment>
<organism evidence="10 11">
    <name type="scientific">Alternaria panax</name>
    <dbReference type="NCBI Taxonomy" id="48097"/>
    <lineage>
        <taxon>Eukaryota</taxon>
        <taxon>Fungi</taxon>
        <taxon>Dikarya</taxon>
        <taxon>Ascomycota</taxon>
        <taxon>Pezizomycotina</taxon>
        <taxon>Dothideomycetes</taxon>
        <taxon>Pleosporomycetidae</taxon>
        <taxon>Pleosporales</taxon>
        <taxon>Pleosporineae</taxon>
        <taxon>Pleosporaceae</taxon>
        <taxon>Alternaria</taxon>
        <taxon>Alternaria sect. Panax</taxon>
    </lineage>
</organism>
<dbReference type="PROSITE" id="PS50039">
    <property type="entry name" value="FORK_HEAD_3"/>
    <property type="match status" value="1"/>
</dbReference>
<dbReference type="GO" id="GO:0000978">
    <property type="term" value="F:RNA polymerase II cis-regulatory region sequence-specific DNA binding"/>
    <property type="evidence" value="ECO:0007669"/>
    <property type="project" value="TreeGrafter"/>
</dbReference>
<dbReference type="PANTHER" id="PTHR45881:SF1">
    <property type="entry name" value="FORK HEAD PROTEIN HOMOLOG 2"/>
    <property type="match status" value="1"/>
</dbReference>
<feature type="region of interest" description="Disordered" evidence="7">
    <location>
        <begin position="1"/>
        <end position="40"/>
    </location>
</feature>
<keyword evidence="3 6" id="KW-0238">DNA-binding</keyword>
<feature type="compositionally biased region" description="Polar residues" evidence="7">
    <location>
        <begin position="73"/>
        <end position="86"/>
    </location>
</feature>
<dbReference type="PROSITE" id="PS00657">
    <property type="entry name" value="FORK_HEAD_1"/>
    <property type="match status" value="1"/>
</dbReference>
<feature type="region of interest" description="Disordered" evidence="7">
    <location>
        <begin position="58"/>
        <end position="97"/>
    </location>
</feature>
<dbReference type="PROSITE" id="PS00658">
    <property type="entry name" value="FORK_HEAD_2"/>
    <property type="match status" value="1"/>
</dbReference>
<keyword evidence="4" id="KW-0804">Transcription</keyword>
<feature type="compositionally biased region" description="Basic and acidic residues" evidence="7">
    <location>
        <begin position="346"/>
        <end position="355"/>
    </location>
</feature>
<feature type="compositionally biased region" description="Polar residues" evidence="7">
    <location>
        <begin position="321"/>
        <end position="335"/>
    </location>
</feature>
<dbReference type="SMART" id="SM00240">
    <property type="entry name" value="FHA"/>
    <property type="match status" value="1"/>
</dbReference>
<feature type="domain" description="FHA" evidence="8">
    <location>
        <begin position="155"/>
        <end position="233"/>
    </location>
</feature>
<evidence type="ECO:0000256" key="7">
    <source>
        <dbReference type="SAM" id="MobiDB-lite"/>
    </source>
</evidence>
<evidence type="ECO:0000256" key="6">
    <source>
        <dbReference type="PROSITE-ProRule" id="PRU00089"/>
    </source>
</evidence>
<evidence type="ECO:0000256" key="4">
    <source>
        <dbReference type="ARBA" id="ARBA00023163"/>
    </source>
</evidence>
<dbReference type="FunFam" id="2.60.200.20:FF:000208">
    <property type="entry name" value="Fork head protein homolog 2"/>
    <property type="match status" value="1"/>
</dbReference>
<keyword evidence="5 6" id="KW-0539">Nucleus</keyword>
<evidence type="ECO:0000259" key="9">
    <source>
        <dbReference type="PROSITE" id="PS50039"/>
    </source>
</evidence>
<dbReference type="InterPro" id="IPR000253">
    <property type="entry name" value="FHA_dom"/>
</dbReference>
<feature type="region of interest" description="Disordered" evidence="7">
    <location>
        <begin position="274"/>
        <end position="358"/>
    </location>
</feature>
<dbReference type="GO" id="GO:0005634">
    <property type="term" value="C:nucleus"/>
    <property type="evidence" value="ECO:0007669"/>
    <property type="project" value="UniProtKB-SubCell"/>
</dbReference>
<evidence type="ECO:0000313" key="11">
    <source>
        <dbReference type="Proteomes" id="UP001199106"/>
    </source>
</evidence>
<dbReference type="SUPFAM" id="SSF46785">
    <property type="entry name" value="Winged helix' DNA-binding domain"/>
    <property type="match status" value="1"/>
</dbReference>
<dbReference type="FunFam" id="1.10.10.10:FF:000030">
    <property type="entry name" value="Forkhead box protein K2"/>
    <property type="match status" value="1"/>
</dbReference>
<feature type="DNA-binding region" description="Fork-head" evidence="6">
    <location>
        <begin position="383"/>
        <end position="477"/>
    </location>
</feature>
<dbReference type="Pfam" id="PF00498">
    <property type="entry name" value="FHA"/>
    <property type="match status" value="1"/>
</dbReference>
<dbReference type="PRINTS" id="PR00053">
    <property type="entry name" value="FORKHEAD"/>
</dbReference>
<gene>
    <name evidence="10" type="ORF">G6011_09393</name>
</gene>
<dbReference type="InterPro" id="IPR018122">
    <property type="entry name" value="TF_fork_head_CS_1"/>
</dbReference>
<evidence type="ECO:0000256" key="3">
    <source>
        <dbReference type="ARBA" id="ARBA00023125"/>
    </source>
</evidence>
<dbReference type="PANTHER" id="PTHR45881">
    <property type="entry name" value="CHECKPOINT SUPPRESSOR 1-LIKE, ISOFORM A-RELATED"/>
    <property type="match status" value="1"/>
</dbReference>
<dbReference type="Proteomes" id="UP001199106">
    <property type="component" value="Unassembled WGS sequence"/>
</dbReference>
<reference evidence="10" key="1">
    <citation type="submission" date="2021-07" db="EMBL/GenBank/DDBJ databases">
        <title>Genome Resource of American Ginseng Black Spot Pathogen Alternaria panax.</title>
        <authorList>
            <person name="Qiu C."/>
            <person name="Wang W."/>
            <person name="Liu Z."/>
        </authorList>
    </citation>
    <scope>NUCLEOTIDE SEQUENCE</scope>
    <source>
        <strain evidence="10">BNCC115425</strain>
    </source>
</reference>
<accession>A0AAD4NR98</accession>
<dbReference type="EMBL" id="JAANER010000004">
    <property type="protein sequence ID" value="KAG9191305.1"/>
    <property type="molecule type" value="Genomic_DNA"/>
</dbReference>
<feature type="region of interest" description="Disordered" evidence="7">
    <location>
        <begin position="513"/>
        <end position="565"/>
    </location>
</feature>
<sequence>MSTRRSGLRSRRDAQQQSEPDTPDATPSRKRRRVSSPTTASVAANLYSLAQLNAAAPETSAPAAAEPPRTRITESVASNDSNTTLPNAGDADNPMDPTERQNIVIAALRVPGYVPNAAIDYANDLQSQRNEGKNIAAFAKIAARDWCFFVQDTQVRIGRVDSRERNNPQSSQPDIAGLPPSEPHRQDWGVHIDLGPERQISRVHAEINFEIDDQKWYITVNSRNGLKLDDRHLIRGDKAPLHSGICISIMSTQMLFLLANQEDHFHPMLWRQVKSEDAAESDNDGNPPPKSHQHAHPSGPTPKRDQYDPFPPSSHPRNKHQSSQAYYNQMTSTPGYPQPGTPMTFRADKNPRGKDSPAAFTVESALDPGDNVDYSLDSNQHLKPPLSYAQLIGEAILSSEEEMLTLANIYDYIKVRYSFFRHTTSGWQNSIRHNLSLNKSFAKVARRTDEPGKGMKWKIADTEKDEFIKKQLLNPRKGGGVQIGYRIEGSGPSSPALGNPSQATERLVDALERDTRGSQYPPRVKSSPRSATPPLSSVPMANESFTPDRGPRPFGGFKQSPTTRDQDRFVTPAKRLVYGANEGQGPIIKQDERNLESSPGVDPVKQSVPGMKIDIGNSPPTLYSDTGSHNMSGGYDAGRMNNALVTPLVSRHAPRLAPPSTAQMPSQYMAFSSPAPFWKFVDLPSTPAKAPLELSPIKLQRPDFKDGDDEDHPSSPPMLPDNSAEPEDEEDRDQDADDKVDEDEDVGPESPSRTVSRPVSRRDLGSQHQRSRSNSNVNGLGLGIVGNGGMVRGASLTSFEEEAEPEEESYDLSKGFQKIGSFHRSMAQAHGLGSIGGRATATPPPHLARTSVPANM</sequence>
<dbReference type="SUPFAM" id="SSF49879">
    <property type="entry name" value="SMAD/FHA domain"/>
    <property type="match status" value="1"/>
</dbReference>
<dbReference type="Pfam" id="PF00250">
    <property type="entry name" value="Forkhead"/>
    <property type="match status" value="1"/>
</dbReference>
<keyword evidence="11" id="KW-1185">Reference proteome</keyword>
<name>A0AAD4NR98_9PLEO</name>
<dbReference type="GO" id="GO:0000981">
    <property type="term" value="F:DNA-binding transcription factor activity, RNA polymerase II-specific"/>
    <property type="evidence" value="ECO:0007669"/>
    <property type="project" value="TreeGrafter"/>
</dbReference>
<evidence type="ECO:0000313" key="10">
    <source>
        <dbReference type="EMBL" id="KAG9191305.1"/>
    </source>
</evidence>
<dbReference type="Gene3D" id="2.60.200.20">
    <property type="match status" value="1"/>
</dbReference>
<dbReference type="Gene3D" id="1.10.10.10">
    <property type="entry name" value="Winged helix-like DNA-binding domain superfamily/Winged helix DNA-binding domain"/>
    <property type="match status" value="1"/>
</dbReference>
<feature type="compositionally biased region" description="Acidic residues" evidence="7">
    <location>
        <begin position="724"/>
        <end position="747"/>
    </location>
</feature>
<feature type="region of interest" description="Disordered" evidence="7">
    <location>
        <begin position="831"/>
        <end position="856"/>
    </location>
</feature>
<feature type="region of interest" description="Disordered" evidence="7">
    <location>
        <begin position="160"/>
        <end position="186"/>
    </location>
</feature>
<dbReference type="InterPro" id="IPR030456">
    <property type="entry name" value="TF_fork_head_CS_2"/>
</dbReference>
<evidence type="ECO:0000256" key="1">
    <source>
        <dbReference type="ARBA" id="ARBA00004123"/>
    </source>
</evidence>
<keyword evidence="2" id="KW-0805">Transcription regulation</keyword>
<evidence type="ECO:0000256" key="2">
    <source>
        <dbReference type="ARBA" id="ARBA00023015"/>
    </source>
</evidence>
<dbReference type="InterPro" id="IPR036390">
    <property type="entry name" value="WH_DNA-bd_sf"/>
</dbReference>
<feature type="region of interest" description="Disordered" evidence="7">
    <location>
        <begin position="688"/>
        <end position="784"/>
    </location>
</feature>
<comment type="subcellular location">
    <subcellularLocation>
        <location evidence="1 6">Nucleus</location>
    </subcellularLocation>
</comment>
<dbReference type="AlphaFoldDB" id="A0AAD4NR98"/>
<feature type="region of interest" description="Disordered" evidence="7">
    <location>
        <begin position="487"/>
        <end position="506"/>
    </location>
</feature>
<feature type="domain" description="Fork-head" evidence="9">
    <location>
        <begin position="383"/>
        <end position="477"/>
    </location>
</feature>
<dbReference type="SMART" id="SM00339">
    <property type="entry name" value="FH"/>
    <property type="match status" value="1"/>
</dbReference>
<protein>
    <submittedName>
        <fullName evidence="10">Uncharacterized protein</fullName>
    </submittedName>
</protein>
<feature type="compositionally biased region" description="Low complexity" evidence="7">
    <location>
        <begin position="58"/>
        <end position="67"/>
    </location>
</feature>
<dbReference type="InterPro" id="IPR001766">
    <property type="entry name" value="Fork_head_dom"/>
</dbReference>